<proteinExistence type="predicted"/>
<dbReference type="RefSeq" id="WP_112375687.1">
    <property type="nucleotide sequence ID" value="NZ_CP069793.1"/>
</dbReference>
<dbReference type="GeneID" id="97182083"/>
<sequence>MNFINQNNNQNPSSTHNKLFFSSERWIRGLKCASLFYHWELVKSYESVFNLLKMYQHWSSQERHQVNDLLLKHLIDIWPFTDRTIRIWSCMHIGPYGMIARVLIVLGFKVAVLLRSDVYEEQVAIYRKQFKLSFGKDATESDLLFIRSDVGNPLLRLKDAISKGFQVVIFIDGQLSKNEHGKGWAKVNLYNSDINLREGILGLSYWTQIPITSLFLTIVDEKIKLRYVQDIAVKNKLDYHNVLQSIFKPIHHLKIEELIQWEFLPIIFDHTTIQDGYKNIRSSLWLPLYMQNKEMLFDITTGRSVWVAQNEFKIISGKFRAFFK</sequence>
<accession>A0A2X2JCS9</accession>
<reference evidence="1 2" key="1">
    <citation type="submission" date="2018-06" db="EMBL/GenBank/DDBJ databases">
        <authorList>
            <consortium name="Pathogen Informatics"/>
            <person name="Doyle S."/>
        </authorList>
    </citation>
    <scope>NUCLEOTIDE SEQUENCE [LARGE SCALE GENOMIC DNA]</scope>
    <source>
        <strain evidence="1 2">NCTC11343</strain>
    </source>
</reference>
<dbReference type="EMBL" id="UAUU01000011">
    <property type="protein sequence ID" value="SPZ92102.1"/>
    <property type="molecule type" value="Genomic_DNA"/>
</dbReference>
<name>A0A2X2JCS9_SPHMU</name>
<evidence type="ECO:0000313" key="1">
    <source>
        <dbReference type="EMBL" id="SPZ92102.1"/>
    </source>
</evidence>
<dbReference type="Proteomes" id="UP000251241">
    <property type="component" value="Unassembled WGS sequence"/>
</dbReference>
<protein>
    <submittedName>
        <fullName evidence="1">Uncharacterized protein</fullName>
    </submittedName>
</protein>
<evidence type="ECO:0000313" key="2">
    <source>
        <dbReference type="Proteomes" id="UP000251241"/>
    </source>
</evidence>
<gene>
    <name evidence="1" type="ORF">NCTC11343_04156</name>
</gene>
<organism evidence="1 2">
    <name type="scientific">Sphingobacterium multivorum</name>
    <dbReference type="NCBI Taxonomy" id="28454"/>
    <lineage>
        <taxon>Bacteria</taxon>
        <taxon>Pseudomonadati</taxon>
        <taxon>Bacteroidota</taxon>
        <taxon>Sphingobacteriia</taxon>
        <taxon>Sphingobacteriales</taxon>
        <taxon>Sphingobacteriaceae</taxon>
        <taxon>Sphingobacterium</taxon>
    </lineage>
</organism>
<dbReference type="AlphaFoldDB" id="A0A2X2JCS9"/>